<accession>A0ABM7S2V7</accession>
<evidence type="ECO:0000256" key="10">
    <source>
        <dbReference type="ARBA" id="ARBA00023002"/>
    </source>
</evidence>
<feature type="binding site" description="axial binding residue" evidence="14">
    <location>
        <position position="94"/>
    </location>
    <ligand>
        <name>heme</name>
        <dbReference type="ChEBI" id="CHEBI:30413"/>
    </ligand>
    <ligandPart>
        <name>Fe</name>
        <dbReference type="ChEBI" id="CHEBI:18248"/>
    </ligandPart>
</feature>
<sequence length="183" mass="22210">MINEYYDYIKSLHLIFVITWFAGLFYIVRLFVYHAEAKLKPQPEQDILVKQYQLMQYRLWYIITWPSAVLASIFAFLLLYINPGWLQMSWMHVKLFFVFLLYLYHLKCHQIFNQLQKDDVRHSSNFFRLWNEGATIILFAVVFLVILKNEFNWIYGVIGIILFSVLLMLGFKLYKRIREKNQS</sequence>
<keyword evidence="7 14" id="KW-0812">Transmembrane</keyword>
<dbReference type="Pfam" id="PF03653">
    <property type="entry name" value="UPF0093"/>
    <property type="match status" value="1"/>
</dbReference>
<keyword evidence="6 14" id="KW-0349">Heme</keyword>
<evidence type="ECO:0000256" key="8">
    <source>
        <dbReference type="ARBA" id="ARBA00022723"/>
    </source>
</evidence>
<dbReference type="PANTHER" id="PTHR40255">
    <property type="entry name" value="UPF0093 MEMBRANE PROTEIN SLR1790"/>
    <property type="match status" value="1"/>
</dbReference>
<gene>
    <name evidence="16" type="ORF">KK2020170_07820</name>
</gene>
<evidence type="ECO:0000256" key="11">
    <source>
        <dbReference type="ARBA" id="ARBA00023004"/>
    </source>
</evidence>
<evidence type="ECO:0000256" key="5">
    <source>
        <dbReference type="ARBA" id="ARBA00022475"/>
    </source>
</evidence>
<comment type="subunit">
    <text evidence="14">Homodimer.</text>
</comment>
<comment type="catalytic activity">
    <reaction evidence="13 14 15">
        <text>protoporphyrinogen IX + 3 A = protoporphyrin IX + 3 AH2</text>
        <dbReference type="Rhea" id="RHEA:62000"/>
        <dbReference type="ChEBI" id="CHEBI:13193"/>
        <dbReference type="ChEBI" id="CHEBI:17499"/>
        <dbReference type="ChEBI" id="CHEBI:57306"/>
        <dbReference type="ChEBI" id="CHEBI:57307"/>
    </reaction>
</comment>
<evidence type="ECO:0000256" key="15">
    <source>
        <dbReference type="PIRNR" id="PIRNR004638"/>
    </source>
</evidence>
<keyword evidence="12 14" id="KW-0472">Membrane</keyword>
<dbReference type="Proteomes" id="UP000825258">
    <property type="component" value="Chromosome"/>
</dbReference>
<protein>
    <recommendedName>
        <fullName evidence="4 14">Protoporphyrinogen IX oxidase</fullName>
        <shortName evidence="14">PPO</shortName>
        <ecNumber evidence="14 15">1.3.99.-</ecNumber>
    </recommendedName>
</protein>
<evidence type="ECO:0000256" key="4">
    <source>
        <dbReference type="ARBA" id="ARBA00017504"/>
    </source>
</evidence>
<evidence type="ECO:0000256" key="9">
    <source>
        <dbReference type="ARBA" id="ARBA00022989"/>
    </source>
</evidence>
<dbReference type="RefSeq" id="WP_221259515.1">
    <property type="nucleotide sequence ID" value="NZ_AP024749.1"/>
</dbReference>
<comment type="pathway">
    <text evidence="2 14 15">Porphyrin-containing compound metabolism; protoporphyrin-IX biosynthesis; protoporphyrin-IX from protoporphyrinogen-IX: step 1/1.</text>
</comment>
<reference evidence="16 17" key="1">
    <citation type="submission" date="2021-06" db="EMBL/GenBank/DDBJ databases">
        <title>Whole genome sequences of Flavobacterium sp. KK2020170 and assembly.</title>
        <authorList>
            <person name="Kitahara K."/>
            <person name="Miyoshi S."/>
            <person name="Uesaka K."/>
        </authorList>
    </citation>
    <scope>NUCLEOTIDE SEQUENCE [LARGE SCALE GENOMIC DNA]</scope>
    <source>
        <strain evidence="16 17">KK2020170</strain>
    </source>
</reference>
<dbReference type="PANTHER" id="PTHR40255:SF1">
    <property type="entry name" value="PROTOPORPHYRINOGEN IX OXIDASE"/>
    <property type="match status" value="1"/>
</dbReference>
<dbReference type="EC" id="1.3.99.-" evidence="14 15"/>
<keyword evidence="17" id="KW-1185">Reference proteome</keyword>
<dbReference type="EMBL" id="AP024749">
    <property type="protein sequence ID" value="BCY27914.1"/>
    <property type="molecule type" value="Genomic_DNA"/>
</dbReference>
<dbReference type="InterPro" id="IPR005265">
    <property type="entry name" value="HemJ-like"/>
</dbReference>
<feature type="binding site" description="axial binding residue" evidence="14">
    <location>
        <position position="13"/>
    </location>
    <ligand>
        <name>heme</name>
        <dbReference type="ChEBI" id="CHEBI:30413"/>
    </ligand>
    <ligandPart>
        <name>Fe</name>
        <dbReference type="ChEBI" id="CHEBI:18248"/>
    </ligandPart>
</feature>
<keyword evidence="9 14" id="KW-1133">Transmembrane helix</keyword>
<evidence type="ECO:0000256" key="6">
    <source>
        <dbReference type="ARBA" id="ARBA00022617"/>
    </source>
</evidence>
<feature type="transmembrane region" description="Helical" evidence="14">
    <location>
        <begin position="153"/>
        <end position="174"/>
    </location>
</feature>
<evidence type="ECO:0000256" key="3">
    <source>
        <dbReference type="ARBA" id="ARBA00006501"/>
    </source>
</evidence>
<comment type="cofactor">
    <cofactor evidence="14 15">
        <name>heme b</name>
        <dbReference type="ChEBI" id="CHEBI:60344"/>
    </cofactor>
    <text evidence="14 15">Binds 1 heme b (iron(II)-protoporphyrin IX) group per subunit.</text>
</comment>
<evidence type="ECO:0000313" key="17">
    <source>
        <dbReference type="Proteomes" id="UP000825258"/>
    </source>
</evidence>
<feature type="transmembrane region" description="Helical" evidence="14">
    <location>
        <begin position="59"/>
        <end position="81"/>
    </location>
</feature>
<proteinExistence type="inferred from homology"/>
<evidence type="ECO:0000256" key="7">
    <source>
        <dbReference type="ARBA" id="ARBA00022692"/>
    </source>
</evidence>
<comment type="subcellular location">
    <subcellularLocation>
        <location evidence="1 14">Cell membrane</location>
        <topology evidence="1 14">Multi-pass membrane protein</topology>
    </subcellularLocation>
</comment>
<feature type="transmembrane region" description="Helical" evidence="14">
    <location>
        <begin position="126"/>
        <end position="147"/>
    </location>
</feature>
<comment type="function">
    <text evidence="14 15">Catalyzes the oxidation of protoporphyrinogen IX to protoporphyrin IX.</text>
</comment>
<evidence type="ECO:0000256" key="14">
    <source>
        <dbReference type="HAMAP-Rule" id="MF_02239"/>
    </source>
</evidence>
<keyword evidence="8 14" id="KW-0479">Metal-binding</keyword>
<evidence type="ECO:0000256" key="13">
    <source>
        <dbReference type="ARBA" id="ARBA00048390"/>
    </source>
</evidence>
<evidence type="ECO:0000256" key="1">
    <source>
        <dbReference type="ARBA" id="ARBA00004651"/>
    </source>
</evidence>
<keyword evidence="11 14" id="KW-0408">Iron</keyword>
<keyword evidence="10 14" id="KW-0560">Oxidoreductase</keyword>
<name>A0ABM7S2V7_9FLAO</name>
<feature type="transmembrane region" description="Helical" evidence="14">
    <location>
        <begin position="12"/>
        <end position="32"/>
    </location>
</feature>
<feature type="transmembrane region" description="Helical" evidence="14">
    <location>
        <begin position="87"/>
        <end position="105"/>
    </location>
</feature>
<dbReference type="HAMAP" id="MF_02239">
    <property type="entry name" value="HemJ"/>
    <property type="match status" value="1"/>
</dbReference>
<evidence type="ECO:0000256" key="12">
    <source>
        <dbReference type="ARBA" id="ARBA00023136"/>
    </source>
</evidence>
<comment type="similarity">
    <text evidence="3 14 15">Belongs to the HemJ family.</text>
</comment>
<dbReference type="PIRSF" id="PIRSF004638">
    <property type="entry name" value="UCP004638"/>
    <property type="match status" value="1"/>
</dbReference>
<organism evidence="16 17">
    <name type="scientific">Flavobacterium okayamense</name>
    <dbReference type="NCBI Taxonomy" id="2830782"/>
    <lineage>
        <taxon>Bacteria</taxon>
        <taxon>Pseudomonadati</taxon>
        <taxon>Bacteroidota</taxon>
        <taxon>Flavobacteriia</taxon>
        <taxon>Flavobacteriales</taxon>
        <taxon>Flavobacteriaceae</taxon>
        <taxon>Flavobacterium</taxon>
    </lineage>
</organism>
<keyword evidence="5 14" id="KW-1003">Cell membrane</keyword>
<evidence type="ECO:0000256" key="2">
    <source>
        <dbReference type="ARBA" id="ARBA00005073"/>
    </source>
</evidence>
<evidence type="ECO:0000313" key="16">
    <source>
        <dbReference type="EMBL" id="BCY27914.1"/>
    </source>
</evidence>